<dbReference type="Pfam" id="PF10483">
    <property type="entry name" value="Elong_Iki1"/>
    <property type="match status" value="1"/>
</dbReference>
<evidence type="ECO:0000256" key="1">
    <source>
        <dbReference type="ARBA" id="ARBA00005043"/>
    </source>
</evidence>
<dbReference type="GO" id="GO:0033588">
    <property type="term" value="C:elongator holoenzyme complex"/>
    <property type="evidence" value="ECO:0007669"/>
    <property type="project" value="InterPro"/>
</dbReference>
<sequence length="302" mass="32784">MLSLESLVAMGPNGSSSSLIPPEDAHIHVTDTLDASGAFVLMQYVLAALQDKARSVIWVSNRADGLAHWNSISRKVGMPFNQFVASGRVRMIDTEDSQDTTNPFESLLNKIKDALPATQQNATKPDDKSDLFAQTLIVMDSLSVLQWSAPGSVDEVHRQLVYFLRSLRQLCLNAHAALITLQHADACSIIHTQGTLDEADERLFRYILRTADVWIAINELASGRAADCDGEITVHGLVRCAAAACTPISASEKESRLSAFRLGLPSQTCLFRILPDGTGAKNAQGIRSSVRIWSRGTGQGLI</sequence>
<evidence type="ECO:0000313" key="3">
    <source>
        <dbReference type="EMBL" id="WFC99571.1"/>
    </source>
</evidence>
<dbReference type="Proteomes" id="UP001219567">
    <property type="component" value="Chromosome 3"/>
</dbReference>
<dbReference type="Gene3D" id="3.40.50.300">
    <property type="entry name" value="P-loop containing nucleotide triphosphate hydrolases"/>
    <property type="match status" value="1"/>
</dbReference>
<dbReference type="InterPro" id="IPR018627">
    <property type="entry name" value="ELP6"/>
</dbReference>
<evidence type="ECO:0000313" key="4">
    <source>
        <dbReference type="Proteomes" id="UP001219567"/>
    </source>
</evidence>
<accession>A0AAJ5YTN0</accession>
<evidence type="ECO:0000256" key="2">
    <source>
        <dbReference type="ARBA" id="ARBA00008837"/>
    </source>
</evidence>
<dbReference type="InterPro" id="IPR027417">
    <property type="entry name" value="P-loop_NTPase"/>
</dbReference>
<dbReference type="EMBL" id="CP119945">
    <property type="protein sequence ID" value="WFC99571.1"/>
    <property type="molecule type" value="Genomic_DNA"/>
</dbReference>
<comment type="similarity">
    <text evidence="2">Belongs to the ELP6 family.</text>
</comment>
<gene>
    <name evidence="3" type="ORF">MYAM1_002316</name>
</gene>
<keyword evidence="4" id="KW-1185">Reference proteome</keyword>
<dbReference type="GO" id="GO:0002098">
    <property type="term" value="P:tRNA wobble uridine modification"/>
    <property type="evidence" value="ECO:0007669"/>
    <property type="project" value="InterPro"/>
</dbReference>
<organism evidence="3 4">
    <name type="scientific">Malassezia yamatoensis</name>
    <dbReference type="NCBI Taxonomy" id="253288"/>
    <lineage>
        <taxon>Eukaryota</taxon>
        <taxon>Fungi</taxon>
        <taxon>Dikarya</taxon>
        <taxon>Basidiomycota</taxon>
        <taxon>Ustilaginomycotina</taxon>
        <taxon>Malasseziomycetes</taxon>
        <taxon>Malasseziales</taxon>
        <taxon>Malasseziaceae</taxon>
        <taxon>Malassezia</taxon>
    </lineage>
</organism>
<evidence type="ECO:0008006" key="5">
    <source>
        <dbReference type="Google" id="ProtNLM"/>
    </source>
</evidence>
<proteinExistence type="inferred from homology"/>
<dbReference type="PANTHER" id="PTHR16184:SF6">
    <property type="entry name" value="ELONGATOR COMPLEX PROTEIN 6"/>
    <property type="match status" value="1"/>
</dbReference>
<comment type="pathway">
    <text evidence="1">tRNA modification; 5-methoxycarbonylmethyl-2-thiouridine-tRNA biosynthesis.</text>
</comment>
<name>A0AAJ5YTN0_9BASI</name>
<dbReference type="InterPro" id="IPR019519">
    <property type="entry name" value="Elp5"/>
</dbReference>
<reference evidence="3 4" key="1">
    <citation type="submission" date="2023-03" db="EMBL/GenBank/DDBJ databases">
        <title>Mating type loci evolution in Malassezia.</title>
        <authorList>
            <person name="Coelho M.A."/>
        </authorList>
    </citation>
    <scope>NUCLEOTIDE SEQUENCE [LARGE SCALE GENOMIC DNA]</scope>
    <source>
        <strain evidence="3 4">CBS 9725</strain>
    </source>
</reference>
<dbReference type="PANTHER" id="PTHR16184">
    <property type="entry name" value="ELONGATOR COMPLEX PROTEIN 6"/>
    <property type="match status" value="1"/>
</dbReference>
<dbReference type="AlphaFoldDB" id="A0AAJ5YTN0"/>
<protein>
    <recommendedName>
        <fullName evidence="5">Elongator complex protein 6</fullName>
    </recommendedName>
</protein>